<dbReference type="AlphaFoldDB" id="A0A315XUE5"/>
<evidence type="ECO:0000313" key="1">
    <source>
        <dbReference type="EMBL" id="PWJ09973.1"/>
    </source>
</evidence>
<dbReference type="Proteomes" id="UP000245720">
    <property type="component" value="Unassembled WGS sequence"/>
</dbReference>
<gene>
    <name evidence="1" type="ORF">IE37_03267</name>
</gene>
<name>A0A315XUE5_RUMFL</name>
<comment type="caution">
    <text evidence="1">The sequence shown here is derived from an EMBL/GenBank/DDBJ whole genome shotgun (WGS) entry which is preliminary data.</text>
</comment>
<accession>A0A315XUE5</accession>
<dbReference type="OrthoDB" id="9773249at2"/>
<dbReference type="EMBL" id="QGDI01000017">
    <property type="protein sequence ID" value="PWJ09973.1"/>
    <property type="molecule type" value="Genomic_DNA"/>
</dbReference>
<proteinExistence type="predicted"/>
<organism evidence="1 2">
    <name type="scientific">Ruminococcus flavefaciens</name>
    <dbReference type="NCBI Taxonomy" id="1265"/>
    <lineage>
        <taxon>Bacteria</taxon>
        <taxon>Bacillati</taxon>
        <taxon>Bacillota</taxon>
        <taxon>Clostridia</taxon>
        <taxon>Eubacteriales</taxon>
        <taxon>Oscillospiraceae</taxon>
        <taxon>Ruminococcus</taxon>
    </lineage>
</organism>
<protein>
    <recommendedName>
        <fullName evidence="3">N-acetyltransferase domain-containing protein</fullName>
    </recommendedName>
</protein>
<evidence type="ECO:0008006" key="3">
    <source>
        <dbReference type="Google" id="ProtNLM"/>
    </source>
</evidence>
<dbReference type="RefSeq" id="WP_109727930.1">
    <property type="nucleotide sequence ID" value="NZ_QGDI01000017.1"/>
</dbReference>
<sequence>MAGAYKWKRLSELNIYDSFFDSLKEDYPEFEEWYNKKANEGKQAFAYIDDYGIGAFVMLKKEECEEIPLDNQILPKCSRLKISTLKLSDRVEGNRLGEGAIGIALWNWLESDDEEIYVTVFDKHRKLIEMLQKFGFELAGYNSRNEGVYLRSKNAINFMTPYTSFPFINKETSAFAMLPIEAEWHDKIFPYSELKNTKQDTEEFAAANGMTKTYICFPVNTPCYSPGMPIMIYRKSSDEYNRGFKSVVTSYGTIVRSEPIKQNWSYLKSFEEYVKIVGNKSVFTHSEIKNFYEKMKNLYVLELVYNHAFGKGCNVNYNTLNDNGIWKNGHPYQAVYSMNDFKAILSLAKQDENKLIK</sequence>
<evidence type="ECO:0000313" key="2">
    <source>
        <dbReference type="Proteomes" id="UP000245720"/>
    </source>
</evidence>
<reference evidence="1 2" key="1">
    <citation type="submission" date="2018-05" db="EMBL/GenBank/DDBJ databases">
        <title>The Hungate 1000. A catalogue of reference genomes from the rumen microbiome.</title>
        <authorList>
            <person name="Kelly W."/>
        </authorList>
    </citation>
    <scope>NUCLEOTIDE SEQUENCE [LARGE SCALE GENOMIC DNA]</scope>
    <source>
        <strain evidence="1 2">SAb67</strain>
    </source>
</reference>